<keyword evidence="1" id="KW-0418">Kinase</keyword>
<dbReference type="GO" id="GO:0005524">
    <property type="term" value="F:ATP binding"/>
    <property type="evidence" value="ECO:0007669"/>
    <property type="project" value="UniProtKB-KW"/>
</dbReference>
<evidence type="ECO:0000313" key="3">
    <source>
        <dbReference type="EMBL" id="GAA4033976.1"/>
    </source>
</evidence>
<dbReference type="PANTHER" id="PTHR35526">
    <property type="entry name" value="ANTI-SIGMA-F FACTOR RSBW-RELATED"/>
    <property type="match status" value="1"/>
</dbReference>
<evidence type="ECO:0000259" key="2">
    <source>
        <dbReference type="Pfam" id="PF13581"/>
    </source>
</evidence>
<dbReference type="Pfam" id="PF13581">
    <property type="entry name" value="HATPase_c_2"/>
    <property type="match status" value="1"/>
</dbReference>
<dbReference type="InterPro" id="IPR050267">
    <property type="entry name" value="Anti-sigma-factor_SerPK"/>
</dbReference>
<keyword evidence="1" id="KW-0808">Transferase</keyword>
<dbReference type="Proteomes" id="UP001501747">
    <property type="component" value="Unassembled WGS sequence"/>
</dbReference>
<reference evidence="4" key="1">
    <citation type="journal article" date="2019" name="Int. J. Syst. Evol. Microbiol.">
        <title>The Global Catalogue of Microorganisms (GCM) 10K type strain sequencing project: providing services to taxonomists for standard genome sequencing and annotation.</title>
        <authorList>
            <consortium name="The Broad Institute Genomics Platform"/>
            <consortium name="The Broad Institute Genome Sequencing Center for Infectious Disease"/>
            <person name="Wu L."/>
            <person name="Ma J."/>
        </authorList>
    </citation>
    <scope>NUCLEOTIDE SEQUENCE [LARGE SCALE GENOMIC DNA]</scope>
    <source>
        <strain evidence="4">JCM 17342</strain>
    </source>
</reference>
<protein>
    <submittedName>
        <fullName evidence="3">ATP-binding protein</fullName>
    </submittedName>
</protein>
<keyword evidence="3" id="KW-0067">ATP-binding</keyword>
<dbReference type="RefSeq" id="WP_344884695.1">
    <property type="nucleotide sequence ID" value="NZ_BAABAL010000025.1"/>
</dbReference>
<organism evidence="3 4">
    <name type="scientific">Allokutzneria multivorans</name>
    <dbReference type="NCBI Taxonomy" id="1142134"/>
    <lineage>
        <taxon>Bacteria</taxon>
        <taxon>Bacillati</taxon>
        <taxon>Actinomycetota</taxon>
        <taxon>Actinomycetes</taxon>
        <taxon>Pseudonocardiales</taxon>
        <taxon>Pseudonocardiaceae</taxon>
        <taxon>Allokutzneria</taxon>
    </lineage>
</organism>
<dbReference type="InterPro" id="IPR003594">
    <property type="entry name" value="HATPase_dom"/>
</dbReference>
<dbReference type="Gene3D" id="3.30.565.10">
    <property type="entry name" value="Histidine kinase-like ATPase, C-terminal domain"/>
    <property type="match status" value="1"/>
</dbReference>
<keyword evidence="4" id="KW-1185">Reference proteome</keyword>
<dbReference type="SUPFAM" id="SSF55874">
    <property type="entry name" value="ATPase domain of HSP90 chaperone/DNA topoisomerase II/histidine kinase"/>
    <property type="match status" value="1"/>
</dbReference>
<keyword evidence="3" id="KW-0547">Nucleotide-binding</keyword>
<accession>A0ABP7U2C3</accession>
<feature type="domain" description="Histidine kinase/HSP90-like ATPase" evidence="2">
    <location>
        <begin position="21"/>
        <end position="124"/>
    </location>
</feature>
<dbReference type="PANTHER" id="PTHR35526:SF3">
    <property type="entry name" value="ANTI-SIGMA-F FACTOR RSBW"/>
    <property type="match status" value="1"/>
</dbReference>
<gene>
    <name evidence="3" type="ORF">GCM10022247_68830</name>
</gene>
<evidence type="ECO:0000256" key="1">
    <source>
        <dbReference type="ARBA" id="ARBA00022527"/>
    </source>
</evidence>
<name>A0ABP7U2C3_9PSEU</name>
<comment type="caution">
    <text evidence="3">The sequence shown here is derived from an EMBL/GenBank/DDBJ whole genome shotgun (WGS) entry which is preliminary data.</text>
</comment>
<proteinExistence type="predicted"/>
<keyword evidence="1" id="KW-0723">Serine/threonine-protein kinase</keyword>
<dbReference type="EMBL" id="BAABAL010000025">
    <property type="protein sequence ID" value="GAA4033976.1"/>
    <property type="molecule type" value="Genomic_DNA"/>
</dbReference>
<evidence type="ECO:0000313" key="4">
    <source>
        <dbReference type="Proteomes" id="UP001501747"/>
    </source>
</evidence>
<dbReference type="CDD" id="cd16936">
    <property type="entry name" value="HATPase_RsbW-like"/>
    <property type="match status" value="1"/>
</dbReference>
<dbReference type="InterPro" id="IPR036890">
    <property type="entry name" value="HATPase_C_sf"/>
</dbReference>
<sequence length="145" mass="15882">MWSQSLDTSQHSDSVTCDLDAMSMREVRDRVRAMLAGGTGVPVDDAVQVVDELVSNSHRHGTGPRTCRLSLLERGRLRVEVDDGSLDLPKIRKPDTTGGRGLLLVDRIASAWGATRREHEKTVWAEVDLGRPGGRGRASHLTRSS</sequence>